<dbReference type="GO" id="GO:0004040">
    <property type="term" value="F:amidase activity"/>
    <property type="evidence" value="ECO:0007669"/>
    <property type="project" value="UniProtKB-EC"/>
</dbReference>
<evidence type="ECO:0000256" key="1">
    <source>
        <dbReference type="ARBA" id="ARBA00001311"/>
    </source>
</evidence>
<dbReference type="SUPFAM" id="SSF75304">
    <property type="entry name" value="Amidase signature (AS) enzymes"/>
    <property type="match status" value="1"/>
</dbReference>
<keyword evidence="9" id="KW-1185">Reference proteome</keyword>
<accession>A0A0N1H929</accession>
<dbReference type="InterPro" id="IPR020556">
    <property type="entry name" value="Amidase_CS"/>
</dbReference>
<dbReference type="Gene3D" id="3.90.1300.10">
    <property type="entry name" value="Amidase signature (AS) domain"/>
    <property type="match status" value="1"/>
</dbReference>
<keyword evidence="4" id="KW-0378">Hydrolase</keyword>
<feature type="active site" description="Charge relay system" evidence="5">
    <location>
        <position position="239"/>
    </location>
</feature>
<dbReference type="VEuPathDB" id="FungiDB:AB675_6326"/>
<dbReference type="OrthoDB" id="6428749at2759"/>
<gene>
    <name evidence="8" type="ORF">AB675_6326</name>
</gene>
<comment type="similarity">
    <text evidence="2">Belongs to the amidase family.</text>
</comment>
<dbReference type="InterPro" id="IPR036928">
    <property type="entry name" value="AS_sf"/>
</dbReference>
<dbReference type="GeneID" id="28738488"/>
<feature type="binding site" evidence="6">
    <location>
        <position position="213"/>
    </location>
    <ligand>
        <name>substrate</name>
    </ligand>
</feature>
<evidence type="ECO:0000313" key="8">
    <source>
        <dbReference type="EMBL" id="KPI43877.1"/>
    </source>
</evidence>
<evidence type="ECO:0000256" key="3">
    <source>
        <dbReference type="ARBA" id="ARBA00012922"/>
    </source>
</evidence>
<feature type="active site" description="Acyl-ester intermediate" evidence="5">
    <location>
        <position position="263"/>
    </location>
</feature>
<comment type="catalytic activity">
    <reaction evidence="1">
        <text>a monocarboxylic acid amide + H2O = a monocarboxylate + NH4(+)</text>
        <dbReference type="Rhea" id="RHEA:12020"/>
        <dbReference type="ChEBI" id="CHEBI:15377"/>
        <dbReference type="ChEBI" id="CHEBI:28938"/>
        <dbReference type="ChEBI" id="CHEBI:35757"/>
        <dbReference type="ChEBI" id="CHEBI:83628"/>
        <dbReference type="EC" id="3.5.1.4"/>
    </reaction>
</comment>
<proteinExistence type="inferred from homology"/>
<feature type="domain" description="Amidase" evidence="7">
    <location>
        <begin position="109"/>
        <end position="584"/>
    </location>
</feature>
<sequence length="607" mass="65494">MAANPVNNTMDFPFSASEDQSAYITDSSAPWVAIAKRKRKSRDDLIPSKWRLPASAIPKDPPSLAKGPQSVHHIPREHLSSAEVEITEGYTAQSLLDAVQRKKYTAVQVAEAFCHRAAIAQQLTNCLTEPLFSQAIERAKFLDKYLTETGQTLGPLHGLPMTVKDTFDYAGVDTSVGLASLCFKPAQKHSPMVEMLLSLGAIIVAKTNVPQTMQTLDSVNNVFGRTMNPSNRLITAGGSSGGEGVMVGMKGCMIGIGTDIGGSIRVPAYVNGVVGFKPSEGRMPYGGQVSLGVEGMSRCGVQAVAGPIARSVADIDFLMSVLVPQTHLWGEDCVFGSWTPSSSTTETPLSGSGPKGELVIGILRSDGNCTPLPPIDNILTEVSSTISSHPNILTVELPTPPAWTKSQSVMSKIMSIEGGKKMSDVITATKEPMVPWMSTRFKVGGGKPRDLLDVAAIQNQRTELEKEMSKLWYTTGKHGRRRRAIDAIICPLAPHPPPPIEGYNAVGYTSSFVLFDYPAGALPVRDIREGDLQLGKEVPGKAVSSWDERSRELWDEGKLDRRVYLGTKLSVQVVTPRLEDERLCRVMGVLEGILQSTPEGQGRASKL</sequence>
<dbReference type="PIRSF" id="PIRSF001221">
    <property type="entry name" value="Amidase_fungi"/>
    <property type="match status" value="1"/>
</dbReference>
<dbReference type="PANTHER" id="PTHR46072">
    <property type="entry name" value="AMIDASE-RELATED-RELATED"/>
    <property type="match status" value="1"/>
</dbReference>
<feature type="binding site" evidence="6">
    <location>
        <begin position="260"/>
        <end position="263"/>
    </location>
    <ligand>
        <name>substrate</name>
    </ligand>
</feature>
<evidence type="ECO:0000256" key="6">
    <source>
        <dbReference type="PIRSR" id="PIRSR001221-2"/>
    </source>
</evidence>
<evidence type="ECO:0000256" key="5">
    <source>
        <dbReference type="PIRSR" id="PIRSR001221-1"/>
    </source>
</evidence>
<evidence type="ECO:0000313" key="9">
    <source>
        <dbReference type="Proteomes" id="UP000038010"/>
    </source>
</evidence>
<dbReference type="Pfam" id="PF01425">
    <property type="entry name" value="Amidase"/>
    <property type="match status" value="1"/>
</dbReference>
<evidence type="ECO:0000256" key="2">
    <source>
        <dbReference type="ARBA" id="ARBA00009199"/>
    </source>
</evidence>
<dbReference type="EC" id="3.5.1.4" evidence="3"/>
<dbReference type="STRING" id="1664694.A0A0N1H929"/>
<dbReference type="PANTHER" id="PTHR46072:SF6">
    <property type="entry name" value="AMIDASE, PUTATIVE (AFU_ORTHOLOGUE AFUA_1G14530)-RELATED"/>
    <property type="match status" value="1"/>
</dbReference>
<dbReference type="InterPro" id="IPR023631">
    <property type="entry name" value="Amidase_dom"/>
</dbReference>
<protein>
    <recommendedName>
        <fullName evidence="3">amidase</fullName>
        <ecNumber evidence="3">3.5.1.4</ecNumber>
    </recommendedName>
</protein>
<dbReference type="EMBL" id="LFJN01000004">
    <property type="protein sequence ID" value="KPI43877.1"/>
    <property type="molecule type" value="Genomic_DNA"/>
</dbReference>
<dbReference type="Proteomes" id="UP000038010">
    <property type="component" value="Unassembled WGS sequence"/>
</dbReference>
<dbReference type="PROSITE" id="PS00571">
    <property type="entry name" value="AMIDASES"/>
    <property type="match status" value="1"/>
</dbReference>
<evidence type="ECO:0000259" key="7">
    <source>
        <dbReference type="Pfam" id="PF01425"/>
    </source>
</evidence>
<organism evidence="8 9">
    <name type="scientific">Cyphellophora attinorum</name>
    <dbReference type="NCBI Taxonomy" id="1664694"/>
    <lineage>
        <taxon>Eukaryota</taxon>
        <taxon>Fungi</taxon>
        <taxon>Dikarya</taxon>
        <taxon>Ascomycota</taxon>
        <taxon>Pezizomycotina</taxon>
        <taxon>Eurotiomycetes</taxon>
        <taxon>Chaetothyriomycetidae</taxon>
        <taxon>Chaetothyriales</taxon>
        <taxon>Cyphellophoraceae</taxon>
        <taxon>Cyphellophora</taxon>
    </lineage>
</organism>
<name>A0A0N1H929_9EURO</name>
<comment type="caution">
    <text evidence="8">The sequence shown here is derived from an EMBL/GenBank/DDBJ whole genome shotgun (WGS) entry which is preliminary data.</text>
</comment>
<dbReference type="AlphaFoldDB" id="A0A0N1H929"/>
<feature type="binding site" evidence="6">
    <location>
        <position position="239"/>
    </location>
    <ligand>
        <name>substrate</name>
    </ligand>
</feature>
<feature type="active site" description="Charge relay system" evidence="5">
    <location>
        <position position="164"/>
    </location>
</feature>
<dbReference type="RefSeq" id="XP_018003840.1">
    <property type="nucleotide sequence ID" value="XM_018146608.1"/>
</dbReference>
<evidence type="ECO:0000256" key="4">
    <source>
        <dbReference type="ARBA" id="ARBA00022801"/>
    </source>
</evidence>
<reference evidence="8 9" key="1">
    <citation type="submission" date="2015-06" db="EMBL/GenBank/DDBJ databases">
        <title>Draft genome of the ant-associated black yeast Phialophora attae CBS 131958.</title>
        <authorList>
            <person name="Moreno L.F."/>
            <person name="Stielow B.J."/>
            <person name="de Hoog S."/>
            <person name="Vicente V.A."/>
            <person name="Weiss V.A."/>
            <person name="de Vries M."/>
            <person name="Cruz L.M."/>
            <person name="Souza E.M."/>
        </authorList>
    </citation>
    <scope>NUCLEOTIDE SEQUENCE [LARGE SCALE GENOMIC DNA]</scope>
    <source>
        <strain evidence="8 9">CBS 131958</strain>
    </source>
</reference>